<organism evidence="1 2">
    <name type="scientific">Heterorhabditis bacteriophora</name>
    <name type="common">Entomopathogenic nematode worm</name>
    <dbReference type="NCBI Taxonomy" id="37862"/>
    <lineage>
        <taxon>Eukaryota</taxon>
        <taxon>Metazoa</taxon>
        <taxon>Ecdysozoa</taxon>
        <taxon>Nematoda</taxon>
        <taxon>Chromadorea</taxon>
        <taxon>Rhabditida</taxon>
        <taxon>Rhabditina</taxon>
        <taxon>Rhabditomorpha</taxon>
        <taxon>Strongyloidea</taxon>
        <taxon>Heterorhabditidae</taxon>
        <taxon>Heterorhabditis</taxon>
    </lineage>
</organism>
<sequence length="65" mass="7219">MNQGLTRRDAVGLWSKVASDAVVGTYFRKLGVLPFLAPYLFNISECLPPPRMPNDKPTEALLDDL</sequence>
<accession>A0A1I7XPS0</accession>
<name>A0A1I7XPS0_HETBA</name>
<dbReference type="WBParaSite" id="Hba_19338">
    <property type="protein sequence ID" value="Hba_19338"/>
    <property type="gene ID" value="Hba_19338"/>
</dbReference>
<dbReference type="AlphaFoldDB" id="A0A1I7XPS0"/>
<evidence type="ECO:0000313" key="1">
    <source>
        <dbReference type="Proteomes" id="UP000095283"/>
    </source>
</evidence>
<dbReference type="Proteomes" id="UP000095283">
    <property type="component" value="Unplaced"/>
</dbReference>
<reference evidence="2" key="1">
    <citation type="submission" date="2016-11" db="UniProtKB">
        <authorList>
            <consortium name="WormBaseParasite"/>
        </authorList>
    </citation>
    <scope>IDENTIFICATION</scope>
</reference>
<evidence type="ECO:0000313" key="2">
    <source>
        <dbReference type="WBParaSite" id="Hba_19338"/>
    </source>
</evidence>
<protein>
    <submittedName>
        <fullName evidence="2">LETM1 domain-containing protein</fullName>
    </submittedName>
</protein>
<keyword evidence="1" id="KW-1185">Reference proteome</keyword>
<proteinExistence type="predicted"/>